<dbReference type="InterPro" id="IPR001173">
    <property type="entry name" value="Glyco_trans_2-like"/>
</dbReference>
<dbReference type="InterPro" id="IPR029044">
    <property type="entry name" value="Nucleotide-diphossugar_trans"/>
</dbReference>
<keyword evidence="9" id="KW-0735">Signal-anchor</keyword>
<dbReference type="GO" id="GO:0005789">
    <property type="term" value="C:endoplasmic reticulum membrane"/>
    <property type="evidence" value="ECO:0007669"/>
    <property type="project" value="UniProtKB-SubCell"/>
</dbReference>
<comment type="subcellular location">
    <subcellularLocation>
        <location evidence="1">Endoplasmic reticulum membrane</location>
        <topology evidence="1">Single-pass membrane protein</topology>
    </subcellularLocation>
</comment>
<evidence type="ECO:0000256" key="10">
    <source>
        <dbReference type="ARBA" id="ARBA00022989"/>
    </source>
</evidence>
<evidence type="ECO:0000313" key="15">
    <source>
        <dbReference type="Proteomes" id="UP001174909"/>
    </source>
</evidence>
<dbReference type="SUPFAM" id="SSF53448">
    <property type="entry name" value="Nucleotide-diphospho-sugar transferases"/>
    <property type="match status" value="1"/>
</dbReference>
<evidence type="ECO:0000256" key="4">
    <source>
        <dbReference type="ARBA" id="ARBA00012583"/>
    </source>
</evidence>
<evidence type="ECO:0000256" key="7">
    <source>
        <dbReference type="ARBA" id="ARBA00022692"/>
    </source>
</evidence>
<dbReference type="PANTHER" id="PTHR10859:SF91">
    <property type="entry name" value="DOLICHYL-PHOSPHATE BETA-GLUCOSYLTRANSFERASE"/>
    <property type="match status" value="1"/>
</dbReference>
<evidence type="ECO:0000256" key="1">
    <source>
        <dbReference type="ARBA" id="ARBA00004389"/>
    </source>
</evidence>
<proteinExistence type="inferred from homology"/>
<keyword evidence="5" id="KW-0328">Glycosyltransferase</keyword>
<evidence type="ECO:0000256" key="12">
    <source>
        <dbReference type="ARBA" id="ARBA00045097"/>
    </source>
</evidence>
<keyword evidence="15" id="KW-1185">Reference proteome</keyword>
<accession>A0AA35WYL5</accession>
<dbReference type="Gene3D" id="3.90.550.10">
    <property type="entry name" value="Spore Coat Polysaccharide Biosynthesis Protein SpsA, Chain A"/>
    <property type="match status" value="1"/>
</dbReference>
<name>A0AA35WYL5_GEOBA</name>
<evidence type="ECO:0000256" key="5">
    <source>
        <dbReference type="ARBA" id="ARBA00022676"/>
    </source>
</evidence>
<dbReference type="Proteomes" id="UP001174909">
    <property type="component" value="Unassembled WGS sequence"/>
</dbReference>
<dbReference type="EMBL" id="CASHTH010002664">
    <property type="protein sequence ID" value="CAI8033416.1"/>
    <property type="molecule type" value="Genomic_DNA"/>
</dbReference>
<dbReference type="GO" id="GO:0004581">
    <property type="term" value="F:dolichyl-phosphate beta-glucosyltransferase activity"/>
    <property type="evidence" value="ECO:0007669"/>
    <property type="project" value="UniProtKB-EC"/>
</dbReference>
<evidence type="ECO:0000256" key="11">
    <source>
        <dbReference type="ARBA" id="ARBA00023136"/>
    </source>
</evidence>
<sequence>MSASIDIVIPVYNEEDALPVSIPKLCSFLRNNLAIPWRVTIADNASIDGTRAVSEELSREAEGVNYLYLPEKGRGRALRAAWLGSECDYVSYMDVDLSTDLSHFPALVGKLESGWHVAIGSRLSRGSNVTQRSFKRELTSRTYNKLIWSLFFVGFPDAQCGFKAMTRQAAQAIIPQVKNNNWFFDTELLIIAEKRGYRIGVVPVAWEDDPSSTVNVVKTATEDIKGLLRLRFGGIPRVDPPPP</sequence>
<evidence type="ECO:0000256" key="3">
    <source>
        <dbReference type="ARBA" id="ARBA00006739"/>
    </source>
</evidence>
<evidence type="ECO:0000256" key="2">
    <source>
        <dbReference type="ARBA" id="ARBA00004922"/>
    </source>
</evidence>
<evidence type="ECO:0000256" key="9">
    <source>
        <dbReference type="ARBA" id="ARBA00022968"/>
    </source>
</evidence>
<dbReference type="InterPro" id="IPR035518">
    <property type="entry name" value="DPG_synthase"/>
</dbReference>
<comment type="pathway">
    <text evidence="2">Protein modification; protein glycosylation.</text>
</comment>
<comment type="catalytic activity">
    <reaction evidence="12">
        <text>a di-trans,poly-cis-dolichyl phosphate + UDP-alpha-D-glucose = a di-trans,poly-cis-dolichyl beta-D-glucosyl phosphate + UDP</text>
        <dbReference type="Rhea" id="RHEA:15401"/>
        <dbReference type="Rhea" id="RHEA-COMP:19498"/>
        <dbReference type="Rhea" id="RHEA-COMP:19502"/>
        <dbReference type="ChEBI" id="CHEBI:57525"/>
        <dbReference type="ChEBI" id="CHEBI:57683"/>
        <dbReference type="ChEBI" id="CHEBI:58223"/>
        <dbReference type="ChEBI" id="CHEBI:58885"/>
        <dbReference type="EC" id="2.4.1.117"/>
    </reaction>
    <physiologicalReaction direction="left-to-right" evidence="12">
        <dbReference type="Rhea" id="RHEA:15402"/>
    </physiologicalReaction>
</comment>
<keyword evidence="7" id="KW-0812">Transmembrane</keyword>
<dbReference type="PANTHER" id="PTHR10859">
    <property type="entry name" value="GLYCOSYL TRANSFERASE"/>
    <property type="match status" value="1"/>
</dbReference>
<evidence type="ECO:0000256" key="6">
    <source>
        <dbReference type="ARBA" id="ARBA00022679"/>
    </source>
</evidence>
<dbReference type="Pfam" id="PF00535">
    <property type="entry name" value="Glycos_transf_2"/>
    <property type="match status" value="1"/>
</dbReference>
<dbReference type="GO" id="GO:0006487">
    <property type="term" value="P:protein N-linked glycosylation"/>
    <property type="evidence" value="ECO:0007669"/>
    <property type="project" value="TreeGrafter"/>
</dbReference>
<organism evidence="14 15">
    <name type="scientific">Geodia barretti</name>
    <name type="common">Barrett's horny sponge</name>
    <dbReference type="NCBI Taxonomy" id="519541"/>
    <lineage>
        <taxon>Eukaryota</taxon>
        <taxon>Metazoa</taxon>
        <taxon>Porifera</taxon>
        <taxon>Demospongiae</taxon>
        <taxon>Heteroscleromorpha</taxon>
        <taxon>Tetractinellida</taxon>
        <taxon>Astrophorina</taxon>
        <taxon>Geodiidae</taxon>
        <taxon>Geodia</taxon>
    </lineage>
</organism>
<evidence type="ECO:0000259" key="13">
    <source>
        <dbReference type="Pfam" id="PF00535"/>
    </source>
</evidence>
<comment type="caution">
    <text evidence="14">The sequence shown here is derived from an EMBL/GenBank/DDBJ whole genome shotgun (WGS) entry which is preliminary data.</text>
</comment>
<dbReference type="EC" id="2.4.1.117" evidence="4"/>
<gene>
    <name evidence="14" type="ORF">GBAR_LOCUS18848</name>
</gene>
<reference evidence="14" key="1">
    <citation type="submission" date="2023-03" db="EMBL/GenBank/DDBJ databases">
        <authorList>
            <person name="Steffen K."/>
            <person name="Cardenas P."/>
        </authorList>
    </citation>
    <scope>NUCLEOTIDE SEQUENCE</scope>
</reference>
<dbReference type="CDD" id="cd04188">
    <property type="entry name" value="DPG_synthase"/>
    <property type="match status" value="1"/>
</dbReference>
<dbReference type="AlphaFoldDB" id="A0AA35WYL5"/>
<feature type="domain" description="Glycosyltransferase 2-like" evidence="13">
    <location>
        <begin position="7"/>
        <end position="172"/>
    </location>
</feature>
<keyword evidence="8" id="KW-0256">Endoplasmic reticulum</keyword>
<evidence type="ECO:0000313" key="14">
    <source>
        <dbReference type="EMBL" id="CAI8033416.1"/>
    </source>
</evidence>
<protein>
    <recommendedName>
        <fullName evidence="4">dolichyl-phosphate beta-glucosyltransferase</fullName>
        <ecNumber evidence="4">2.4.1.117</ecNumber>
    </recommendedName>
</protein>
<evidence type="ECO:0000256" key="8">
    <source>
        <dbReference type="ARBA" id="ARBA00022824"/>
    </source>
</evidence>
<comment type="similarity">
    <text evidence="3">Belongs to the glycosyltransferase 2 family.</text>
</comment>
<keyword evidence="10" id="KW-1133">Transmembrane helix</keyword>
<keyword evidence="11" id="KW-0472">Membrane</keyword>
<keyword evidence="6" id="KW-0808">Transferase</keyword>